<feature type="region of interest" description="Disordered" evidence="1">
    <location>
        <begin position="341"/>
        <end position="364"/>
    </location>
</feature>
<evidence type="ECO:0000313" key="3">
    <source>
        <dbReference type="EMBL" id="CAE7242581.1"/>
    </source>
</evidence>
<organism evidence="3 4">
    <name type="scientific">Symbiodinium necroappetens</name>
    <dbReference type="NCBI Taxonomy" id="1628268"/>
    <lineage>
        <taxon>Eukaryota</taxon>
        <taxon>Sar</taxon>
        <taxon>Alveolata</taxon>
        <taxon>Dinophyceae</taxon>
        <taxon>Suessiales</taxon>
        <taxon>Symbiodiniaceae</taxon>
        <taxon>Symbiodinium</taxon>
    </lineage>
</organism>
<keyword evidence="2" id="KW-0812">Transmembrane</keyword>
<feature type="transmembrane region" description="Helical" evidence="2">
    <location>
        <begin position="665"/>
        <end position="682"/>
    </location>
</feature>
<evidence type="ECO:0000256" key="1">
    <source>
        <dbReference type="SAM" id="MobiDB-lite"/>
    </source>
</evidence>
<feature type="compositionally biased region" description="Low complexity" evidence="1">
    <location>
        <begin position="62"/>
        <end position="72"/>
    </location>
</feature>
<evidence type="ECO:0000313" key="4">
    <source>
        <dbReference type="Proteomes" id="UP000601435"/>
    </source>
</evidence>
<accession>A0A812L7P3</accession>
<feature type="region of interest" description="Disordered" evidence="1">
    <location>
        <begin position="57"/>
        <end position="76"/>
    </location>
</feature>
<keyword evidence="2" id="KW-1133">Transmembrane helix</keyword>
<dbReference type="EMBL" id="CAJNJA010009039">
    <property type="protein sequence ID" value="CAE7242581.1"/>
    <property type="molecule type" value="Genomic_DNA"/>
</dbReference>
<gene>
    <name evidence="3" type="ORF">SNEC2469_LOCUS4519</name>
</gene>
<feature type="transmembrane region" description="Helical" evidence="2">
    <location>
        <begin position="609"/>
        <end position="634"/>
    </location>
</feature>
<reference evidence="3" key="1">
    <citation type="submission" date="2021-02" db="EMBL/GenBank/DDBJ databases">
        <authorList>
            <person name="Dougan E. K."/>
            <person name="Rhodes N."/>
            <person name="Thang M."/>
            <person name="Chan C."/>
        </authorList>
    </citation>
    <scope>NUCLEOTIDE SEQUENCE</scope>
</reference>
<name>A0A812L7P3_9DINO</name>
<feature type="compositionally biased region" description="Acidic residues" evidence="1">
    <location>
        <begin position="341"/>
        <end position="357"/>
    </location>
</feature>
<feature type="transmembrane region" description="Helical" evidence="2">
    <location>
        <begin position="521"/>
        <end position="545"/>
    </location>
</feature>
<keyword evidence="2" id="KW-0472">Membrane</keyword>
<comment type="caution">
    <text evidence="3">The sequence shown here is derived from an EMBL/GenBank/DDBJ whole genome shotgun (WGS) entry which is preliminary data.</text>
</comment>
<feature type="transmembrane region" description="Helical" evidence="2">
    <location>
        <begin position="575"/>
        <end position="597"/>
    </location>
</feature>
<feature type="transmembrane region" description="Helical" evidence="2">
    <location>
        <begin position="641"/>
        <end position="659"/>
    </location>
</feature>
<protein>
    <submittedName>
        <fullName evidence="3">Uncharacterized protein</fullName>
    </submittedName>
</protein>
<feature type="non-terminal residue" evidence="3">
    <location>
        <position position="860"/>
    </location>
</feature>
<feature type="region of interest" description="Disordered" evidence="1">
    <location>
        <begin position="305"/>
        <end position="325"/>
    </location>
</feature>
<keyword evidence="4" id="KW-1185">Reference proteome</keyword>
<dbReference type="AlphaFoldDB" id="A0A812L7P3"/>
<dbReference type="Proteomes" id="UP000601435">
    <property type="component" value="Unassembled WGS sequence"/>
</dbReference>
<evidence type="ECO:0000256" key="2">
    <source>
        <dbReference type="SAM" id="Phobius"/>
    </source>
</evidence>
<proteinExistence type="predicted"/>
<sequence length="860" mass="93545">MIGVTSFVLLHDITTAISPLGEFVFGVHWTWETWENTTTSTSMAGDFYRQDDWGQPGGAVMTTSSTTPAAAGGPDGGEDDFRADATVADMTERSLQGLVDGQLLGGVNQSGHLLMELHQGVDWAYGTVHRLAHRVVEKTLGAERYGHSSTVRWATHVATDEIRTVGQLLIRFADLALHNVRRDPTDPRTTLPTTSTMYAHYRGWATRWRGYFREVVEAVIARQEALSQQQRDDLQAREDQQRHLAEIAAREHLRTPLPDGPSVGLGVPVARTPIIPPNPVFTNVPVTPMDELVTVDEVLEVPLATMTSTTSTTPEPMDHEDQEEEIPEYLEVPVDEADEMELQEEGGDALPAEEEPDTGSGSFIEDAATARGDAATDNTLAGDVDTHTTSVIPGIDAVDPELPEAGEVDHTVGNDGPVLVAAVRPGVNVDTVETVERDPVADTGVGPVVSDVGEPSDVVLLWILWCRSHGCDFFAVHYLHYLHYLGLDFDYHVLSPTTAPDVLFGANIPVDVLSVHIVDFYIFYISYVVAWMIVAVKLASGLGVLTRSLVLSTPLLAEASASSPSKLKRLGLNSCAFATLAFECFLAPLCLVVPALTAGSPNAETSYRLFVGGGMIFLHLAIGALQSGAIGAFFLPCAASYVYGLSFAVSSATSSITAVLASWRFWLPIVITATPVFGAFWARPCTRLLPEHWPLTPMALFPWSEKQWVMLHSLLVRGDTRLVAVAATSEQKDSRLNLAGKRVIPIEYDAEVPLMDRVVAPQPNEDLVAYDLWSRVIGITTFQDQILQAVLESASCYDFHGPLETAERLKVSQRILDATAAFLQGEGRVVEISTGMTLSECSFVRVDKQLRIREVLADPA</sequence>
<dbReference type="OrthoDB" id="425325at2759"/>